<evidence type="ECO:0000256" key="11">
    <source>
        <dbReference type="PIRSR" id="PIRSR602401-1"/>
    </source>
</evidence>
<comment type="cofactor">
    <cofactor evidence="11">
        <name>heme</name>
        <dbReference type="ChEBI" id="CHEBI:30413"/>
    </cofactor>
</comment>
<keyword evidence="4" id="KW-0812">Transmembrane</keyword>
<evidence type="ECO:0000256" key="10">
    <source>
        <dbReference type="ARBA" id="ARBA00023136"/>
    </source>
</evidence>
<evidence type="ECO:0000256" key="12">
    <source>
        <dbReference type="RuleBase" id="RU000461"/>
    </source>
</evidence>
<evidence type="ECO:0000256" key="6">
    <source>
        <dbReference type="ARBA" id="ARBA00022989"/>
    </source>
</evidence>
<evidence type="ECO:0000256" key="7">
    <source>
        <dbReference type="ARBA" id="ARBA00023002"/>
    </source>
</evidence>
<dbReference type="InterPro" id="IPR001128">
    <property type="entry name" value="Cyt_P450"/>
</dbReference>
<sequence>MQFVLVLILTIFLIFLFNLVQSILWMPYKIQRHFKKQGIGGPGYRPIFGNTRESRRLSAEAVSKPIPFDQSTISRVIPHYNRWSSMYGKTYLYWIGMMPRLVISDPAILKEVLMNTGSSSPFQKKPLDPLVNQLMGDGLPELKGEKWAIHRRITNLALNMEQVKGWVPTIVDGTMKMLNSWEERRAGRKELELDVHKELHNLSAEIISRTIFGSSMEEGKHIFMLQERQINLAILAQRSLYFPGLRFLPTKNNREGWRLEKEVREAIRKLIEQNYKIGDKWRNLLDLMTSSYKNNDGIEEKLDVEEVIDECKTFYFAGKETSANTMTWALILLAFHQEWQIKAREEVTRVCGDKKLPAAVDISQLKIVNMILNETLRVYTLGPFIVRKTCKDTKLGGLDIPAGMLLAFPILAAHFDTEIWGEDAEKFNPMRFNVPQKHLSSFFPWGLGPRICVGQSLAMVEMKIALAMIVRQYSFTLSPTYIHAPIQLLTTQPQHGAPLLFTKI</sequence>
<dbReference type="InterPro" id="IPR017972">
    <property type="entry name" value="Cyt_P450_CS"/>
</dbReference>
<dbReference type="PROSITE" id="PS00086">
    <property type="entry name" value="CYTOCHROME_P450"/>
    <property type="match status" value="1"/>
</dbReference>
<comment type="similarity">
    <text evidence="2 12">Belongs to the cytochrome P450 family.</text>
</comment>
<dbReference type="PANTHER" id="PTHR24282:SF221">
    <property type="entry name" value="CYTOCHROME P450"/>
    <property type="match status" value="1"/>
</dbReference>
<keyword evidence="14" id="KW-1185">Reference proteome</keyword>
<keyword evidence="10" id="KW-0472">Membrane</keyword>
<evidence type="ECO:0000256" key="3">
    <source>
        <dbReference type="ARBA" id="ARBA00022617"/>
    </source>
</evidence>
<proteinExistence type="inferred from homology"/>
<protein>
    <submittedName>
        <fullName evidence="13">Cytochrome P450 734A1-like protein</fullName>
    </submittedName>
</protein>
<name>A0A7J7D335_TRIWF</name>
<keyword evidence="6" id="KW-1133">Transmembrane helix</keyword>
<dbReference type="PRINTS" id="PR00385">
    <property type="entry name" value="P450"/>
</dbReference>
<dbReference type="GO" id="GO:0020037">
    <property type="term" value="F:heme binding"/>
    <property type="evidence" value="ECO:0007669"/>
    <property type="project" value="InterPro"/>
</dbReference>
<comment type="subcellular location">
    <subcellularLocation>
        <location evidence="1">Membrane</location>
        <topology evidence="1">Single-pass membrane protein</topology>
    </subcellularLocation>
</comment>
<dbReference type="InterPro" id="IPR002401">
    <property type="entry name" value="Cyt_P450_E_grp-I"/>
</dbReference>
<keyword evidence="9 12" id="KW-0503">Monooxygenase</keyword>
<keyword evidence="3 11" id="KW-0349">Heme</keyword>
<dbReference type="PANTHER" id="PTHR24282">
    <property type="entry name" value="CYTOCHROME P450 FAMILY MEMBER"/>
    <property type="match status" value="1"/>
</dbReference>
<dbReference type="SUPFAM" id="SSF48264">
    <property type="entry name" value="Cytochrome P450"/>
    <property type="match status" value="1"/>
</dbReference>
<dbReference type="InterPro" id="IPR050665">
    <property type="entry name" value="Cytochrome_P450_Monooxygen"/>
</dbReference>
<dbReference type="GO" id="GO:0004497">
    <property type="term" value="F:monooxygenase activity"/>
    <property type="evidence" value="ECO:0007669"/>
    <property type="project" value="UniProtKB-KW"/>
</dbReference>
<evidence type="ECO:0000256" key="5">
    <source>
        <dbReference type="ARBA" id="ARBA00022723"/>
    </source>
</evidence>
<keyword evidence="8 11" id="KW-0408">Iron</keyword>
<gene>
    <name evidence="13" type="ORF">HS088_TW11G00835</name>
</gene>
<dbReference type="GO" id="GO:0016020">
    <property type="term" value="C:membrane"/>
    <property type="evidence" value="ECO:0007669"/>
    <property type="project" value="UniProtKB-SubCell"/>
</dbReference>
<dbReference type="Proteomes" id="UP000593562">
    <property type="component" value="Unassembled WGS sequence"/>
</dbReference>
<dbReference type="OrthoDB" id="1470350at2759"/>
<evidence type="ECO:0000256" key="2">
    <source>
        <dbReference type="ARBA" id="ARBA00010617"/>
    </source>
</evidence>
<feature type="binding site" description="axial binding residue" evidence="11">
    <location>
        <position position="452"/>
    </location>
    <ligand>
        <name>heme</name>
        <dbReference type="ChEBI" id="CHEBI:30413"/>
    </ligand>
    <ligandPart>
        <name>Fe</name>
        <dbReference type="ChEBI" id="CHEBI:18248"/>
    </ligandPart>
</feature>
<dbReference type="GO" id="GO:0005506">
    <property type="term" value="F:iron ion binding"/>
    <property type="evidence" value="ECO:0007669"/>
    <property type="project" value="InterPro"/>
</dbReference>
<evidence type="ECO:0000313" key="13">
    <source>
        <dbReference type="EMBL" id="KAF5740757.1"/>
    </source>
</evidence>
<evidence type="ECO:0000256" key="8">
    <source>
        <dbReference type="ARBA" id="ARBA00023004"/>
    </source>
</evidence>
<comment type="caution">
    <text evidence="13">The sequence shown here is derived from an EMBL/GenBank/DDBJ whole genome shotgun (WGS) entry which is preliminary data.</text>
</comment>
<dbReference type="GO" id="GO:0016705">
    <property type="term" value="F:oxidoreductase activity, acting on paired donors, with incorporation or reduction of molecular oxygen"/>
    <property type="evidence" value="ECO:0007669"/>
    <property type="project" value="InterPro"/>
</dbReference>
<evidence type="ECO:0000256" key="9">
    <source>
        <dbReference type="ARBA" id="ARBA00023033"/>
    </source>
</evidence>
<organism evidence="13 14">
    <name type="scientific">Tripterygium wilfordii</name>
    <name type="common">Thunder God vine</name>
    <dbReference type="NCBI Taxonomy" id="458696"/>
    <lineage>
        <taxon>Eukaryota</taxon>
        <taxon>Viridiplantae</taxon>
        <taxon>Streptophyta</taxon>
        <taxon>Embryophyta</taxon>
        <taxon>Tracheophyta</taxon>
        <taxon>Spermatophyta</taxon>
        <taxon>Magnoliopsida</taxon>
        <taxon>eudicotyledons</taxon>
        <taxon>Gunneridae</taxon>
        <taxon>Pentapetalae</taxon>
        <taxon>rosids</taxon>
        <taxon>fabids</taxon>
        <taxon>Celastrales</taxon>
        <taxon>Celastraceae</taxon>
        <taxon>Tripterygium</taxon>
    </lineage>
</organism>
<evidence type="ECO:0000256" key="4">
    <source>
        <dbReference type="ARBA" id="ARBA00022692"/>
    </source>
</evidence>
<dbReference type="InterPro" id="IPR036396">
    <property type="entry name" value="Cyt_P450_sf"/>
</dbReference>
<dbReference type="InParanoid" id="A0A7J7D335"/>
<evidence type="ECO:0000313" key="14">
    <source>
        <dbReference type="Proteomes" id="UP000593562"/>
    </source>
</evidence>
<dbReference type="PRINTS" id="PR00463">
    <property type="entry name" value="EP450I"/>
</dbReference>
<evidence type="ECO:0000256" key="1">
    <source>
        <dbReference type="ARBA" id="ARBA00004167"/>
    </source>
</evidence>
<dbReference type="AlphaFoldDB" id="A0A7J7D335"/>
<reference evidence="13 14" key="1">
    <citation type="journal article" date="2020" name="Nat. Commun.">
        <title>Genome of Tripterygium wilfordii and identification of cytochrome P450 involved in triptolide biosynthesis.</title>
        <authorList>
            <person name="Tu L."/>
            <person name="Su P."/>
            <person name="Zhang Z."/>
            <person name="Gao L."/>
            <person name="Wang J."/>
            <person name="Hu T."/>
            <person name="Zhou J."/>
            <person name="Zhang Y."/>
            <person name="Zhao Y."/>
            <person name="Liu Y."/>
            <person name="Song Y."/>
            <person name="Tong Y."/>
            <person name="Lu Y."/>
            <person name="Yang J."/>
            <person name="Xu C."/>
            <person name="Jia M."/>
            <person name="Peters R.J."/>
            <person name="Huang L."/>
            <person name="Gao W."/>
        </authorList>
    </citation>
    <scope>NUCLEOTIDE SEQUENCE [LARGE SCALE GENOMIC DNA]</scope>
    <source>
        <strain evidence="14">cv. XIE 37</strain>
        <tissue evidence="13">Leaf</tissue>
    </source>
</reference>
<dbReference type="Pfam" id="PF00067">
    <property type="entry name" value="p450"/>
    <property type="match status" value="1"/>
</dbReference>
<dbReference type="EMBL" id="JAAARO010000011">
    <property type="protein sequence ID" value="KAF5740757.1"/>
    <property type="molecule type" value="Genomic_DNA"/>
</dbReference>
<keyword evidence="5 11" id="KW-0479">Metal-binding</keyword>
<keyword evidence="7 12" id="KW-0560">Oxidoreductase</keyword>
<dbReference type="Gene3D" id="1.10.630.10">
    <property type="entry name" value="Cytochrome P450"/>
    <property type="match status" value="1"/>
</dbReference>
<accession>A0A7J7D335</accession>